<reference evidence="3 4" key="1">
    <citation type="journal article" date="2019" name="Sci. Rep.">
        <title>Extended insight into the Mycobacterium chelonae-abscessus complex through whole genome sequencing of Mycobacterium salmoniphilum outbreak and Mycobacterium salmoniphilum-like strains.</title>
        <authorList>
            <person name="Behra P.R.K."/>
            <person name="Das S."/>
            <person name="Pettersson B.M.F."/>
            <person name="Shirreff L."/>
            <person name="DuCote T."/>
            <person name="Jacobsson K.G."/>
            <person name="Ennis D.G."/>
            <person name="Kirsebom L.A."/>
        </authorList>
    </citation>
    <scope>NUCLEOTIDE SEQUENCE [LARGE SCALE GENOMIC DNA]</scope>
    <source>
        <strain evidence="3 4">CCUG 60884</strain>
    </source>
</reference>
<keyword evidence="2" id="KW-0812">Transmembrane</keyword>
<evidence type="ECO:0000313" key="3">
    <source>
        <dbReference type="EMBL" id="TEA06651.1"/>
    </source>
</evidence>
<name>A0A4V3I139_9MYCO</name>
<gene>
    <name evidence="3" type="ORF">CCUG60884_01789</name>
</gene>
<dbReference type="EMBL" id="PECL01000007">
    <property type="protein sequence ID" value="TEA06651.1"/>
    <property type="molecule type" value="Genomic_DNA"/>
</dbReference>
<proteinExistence type="predicted"/>
<feature type="compositionally biased region" description="Polar residues" evidence="1">
    <location>
        <begin position="142"/>
        <end position="165"/>
    </location>
</feature>
<evidence type="ECO:0000256" key="2">
    <source>
        <dbReference type="SAM" id="Phobius"/>
    </source>
</evidence>
<feature type="compositionally biased region" description="Low complexity" evidence="1">
    <location>
        <begin position="166"/>
        <end position="185"/>
    </location>
</feature>
<feature type="transmembrane region" description="Helical" evidence="2">
    <location>
        <begin position="20"/>
        <end position="39"/>
    </location>
</feature>
<feature type="region of interest" description="Disordered" evidence="1">
    <location>
        <begin position="62"/>
        <end position="205"/>
    </location>
</feature>
<dbReference type="InterPro" id="IPR024079">
    <property type="entry name" value="MetalloPept_cat_dom_sf"/>
</dbReference>
<feature type="compositionally biased region" description="Gly residues" evidence="1">
    <location>
        <begin position="62"/>
        <end position="81"/>
    </location>
</feature>
<dbReference type="Proteomes" id="UP000294604">
    <property type="component" value="Unassembled WGS sequence"/>
</dbReference>
<evidence type="ECO:0000313" key="4">
    <source>
        <dbReference type="Proteomes" id="UP000294604"/>
    </source>
</evidence>
<dbReference type="Gene3D" id="3.40.390.10">
    <property type="entry name" value="Collagenase (Catalytic Domain)"/>
    <property type="match status" value="1"/>
</dbReference>
<dbReference type="GO" id="GO:0008237">
    <property type="term" value="F:metallopeptidase activity"/>
    <property type="evidence" value="ECO:0007669"/>
    <property type="project" value="InterPro"/>
</dbReference>
<dbReference type="AlphaFoldDB" id="A0A4V3I139"/>
<dbReference type="SUPFAM" id="SSF55486">
    <property type="entry name" value="Metalloproteases ('zincins'), catalytic domain"/>
    <property type="match status" value="1"/>
</dbReference>
<keyword evidence="2" id="KW-1133">Transmembrane helix</keyword>
<feature type="compositionally biased region" description="Basic and acidic residues" evidence="1">
    <location>
        <begin position="186"/>
        <end position="195"/>
    </location>
</feature>
<sequence precursor="true">MTNQIRTATGISTRRWLRRASSAAAIVTVVAAAIGMQVITPEPTFGSGPMVAIARADCPPDCGGGPGNGGTPSGPPGGGTGFVPPSMPAMPSYEPGRGQPPLDQNNGISIYNSTAPQPSQAAQPSQQPVQNQDGSYSRAANGEQQPVNYNNAPNNQQPSNDWRNLSNQLNQQQSQQTRPQQQDNQSGDRNDDARKCAQSMAEAEDSRPVLNMAEFLEVGKEGGWDPIKTSGRITTKIAPVSDSAAAASGLSRQELTGIVQEAMGHLNEVSNAKFVDYQGSAGKPDLTVSFEDLGVLNSKGEEIDTAWYIPSRYSTRNYNSDVNAAGNTDEPGRSQDYNEVRLNTSRLSDISGDHDRMVQAVMHEMMHGLGLDHSCAHTVMNDDGNPLVGAPWFAPLDLAALRFVQGKPR</sequence>
<comment type="caution">
    <text evidence="3">The sequence shown here is derived from an EMBL/GenBank/DDBJ whole genome shotgun (WGS) entry which is preliminary data.</text>
</comment>
<protein>
    <submittedName>
        <fullName evidence="3">Uncharacterized protein</fullName>
    </submittedName>
</protein>
<keyword evidence="2" id="KW-0472">Membrane</keyword>
<accession>A0A4V3I139</accession>
<feature type="compositionally biased region" description="Low complexity" evidence="1">
    <location>
        <begin position="113"/>
        <end position="132"/>
    </location>
</feature>
<evidence type="ECO:0000256" key="1">
    <source>
        <dbReference type="SAM" id="MobiDB-lite"/>
    </source>
</evidence>
<feature type="compositionally biased region" description="Polar residues" evidence="1">
    <location>
        <begin position="102"/>
        <end position="112"/>
    </location>
</feature>
<organism evidence="3 4">
    <name type="scientific">Mycobacteroides salmoniphilum</name>
    <dbReference type="NCBI Taxonomy" id="404941"/>
    <lineage>
        <taxon>Bacteria</taxon>
        <taxon>Bacillati</taxon>
        <taxon>Actinomycetota</taxon>
        <taxon>Actinomycetes</taxon>
        <taxon>Mycobacteriales</taxon>
        <taxon>Mycobacteriaceae</taxon>
        <taxon>Mycobacteroides</taxon>
    </lineage>
</organism>